<protein>
    <submittedName>
        <fullName evidence="1">Uncharacterized protein</fullName>
    </submittedName>
</protein>
<proteinExistence type="predicted"/>
<sequence>MTEAICTLFPSLVSITVHNRCLKILKQGPHHSVLKTAETPAAMAVDLNVSLAMLREQQKRRVREEKQKSNFGVICFLAVFAHPFQDDCITN</sequence>
<reference evidence="1 2" key="1">
    <citation type="submission" date="2015-01" db="EMBL/GenBank/DDBJ databases">
        <title>Evolution of Trichinella species and genotypes.</title>
        <authorList>
            <person name="Korhonen P.K."/>
            <person name="Edoardo P."/>
            <person name="Giuseppe L.R."/>
            <person name="Gasser R.B."/>
        </authorList>
    </citation>
    <scope>NUCLEOTIDE SEQUENCE [LARGE SCALE GENOMIC DNA]</scope>
    <source>
        <strain evidence="1">ISS1980</strain>
    </source>
</reference>
<keyword evidence="2" id="KW-1185">Reference proteome</keyword>
<name>A0A0V1N780_9BILA</name>
<evidence type="ECO:0000313" key="1">
    <source>
        <dbReference type="EMBL" id="KRZ79892.1"/>
    </source>
</evidence>
<organism evidence="1 2">
    <name type="scientific">Trichinella papuae</name>
    <dbReference type="NCBI Taxonomy" id="268474"/>
    <lineage>
        <taxon>Eukaryota</taxon>
        <taxon>Metazoa</taxon>
        <taxon>Ecdysozoa</taxon>
        <taxon>Nematoda</taxon>
        <taxon>Enoplea</taxon>
        <taxon>Dorylaimia</taxon>
        <taxon>Trichinellida</taxon>
        <taxon>Trichinellidae</taxon>
        <taxon>Trichinella</taxon>
    </lineage>
</organism>
<dbReference type="AlphaFoldDB" id="A0A0V1N780"/>
<dbReference type="Proteomes" id="UP000054843">
    <property type="component" value="Unassembled WGS sequence"/>
</dbReference>
<gene>
    <name evidence="1" type="ORF">T10_9008</name>
</gene>
<comment type="caution">
    <text evidence="1">The sequence shown here is derived from an EMBL/GenBank/DDBJ whole genome shotgun (WGS) entry which is preliminary data.</text>
</comment>
<dbReference type="EMBL" id="JYDO01000005">
    <property type="protein sequence ID" value="KRZ79892.1"/>
    <property type="molecule type" value="Genomic_DNA"/>
</dbReference>
<accession>A0A0V1N780</accession>
<evidence type="ECO:0000313" key="2">
    <source>
        <dbReference type="Proteomes" id="UP000054843"/>
    </source>
</evidence>